<evidence type="ECO:0000313" key="2">
    <source>
        <dbReference type="Proteomes" id="UP000557204"/>
    </source>
</evidence>
<gene>
    <name evidence="1" type="ORF">HLI28_09715</name>
</gene>
<proteinExistence type="predicted"/>
<dbReference type="AlphaFoldDB" id="A0A849JZ30"/>
<dbReference type="EMBL" id="JABFAJ010000018">
    <property type="protein sequence ID" value="NNU27814.1"/>
    <property type="molecule type" value="Genomic_DNA"/>
</dbReference>
<reference evidence="1 2" key="1">
    <citation type="submission" date="2020-05" db="EMBL/GenBank/DDBJ databases">
        <title>Genome sequence of Isoptericola sp. JC619 isolated from Chilika lagoon, India.</title>
        <authorList>
            <person name="Kumar D."/>
            <person name="Appam K."/>
            <person name="Gandham S."/>
            <person name="Uppada J."/>
            <person name="Sasikala C."/>
            <person name="Venkata Ramana C."/>
        </authorList>
    </citation>
    <scope>NUCLEOTIDE SEQUENCE [LARGE SCALE GENOMIC DNA]</scope>
    <source>
        <strain evidence="1 2">JC619</strain>
    </source>
</reference>
<keyword evidence="2" id="KW-1185">Reference proteome</keyword>
<dbReference type="RefSeq" id="WP_171247324.1">
    <property type="nucleotide sequence ID" value="NZ_JABFAJ010000018.1"/>
</dbReference>
<organism evidence="1 2">
    <name type="scientific">Isoptericola sediminis</name>
    <dbReference type="NCBI Taxonomy" id="2733572"/>
    <lineage>
        <taxon>Bacteria</taxon>
        <taxon>Bacillati</taxon>
        <taxon>Actinomycetota</taxon>
        <taxon>Actinomycetes</taxon>
        <taxon>Micrococcales</taxon>
        <taxon>Promicromonosporaceae</taxon>
        <taxon>Isoptericola</taxon>
    </lineage>
</organism>
<accession>A0A849JZ30</accession>
<evidence type="ECO:0000313" key="1">
    <source>
        <dbReference type="EMBL" id="NNU27814.1"/>
    </source>
</evidence>
<dbReference type="Proteomes" id="UP000557204">
    <property type="component" value="Unassembled WGS sequence"/>
</dbReference>
<name>A0A849JZ30_9MICO</name>
<comment type="caution">
    <text evidence="1">The sequence shown here is derived from an EMBL/GenBank/DDBJ whole genome shotgun (WGS) entry which is preliminary data.</text>
</comment>
<protein>
    <submittedName>
        <fullName evidence="1">Uncharacterized protein</fullName>
    </submittedName>
</protein>
<sequence>MDKMTRFIGDNGIATGEKYAFIHVVPSARLRTPGGGAGIALVALAPGSAPWRHPVH</sequence>